<comment type="caution">
    <text evidence="6">The sequence shown here is derived from an EMBL/GenBank/DDBJ whole genome shotgun (WGS) entry which is preliminary data.</text>
</comment>
<evidence type="ECO:0000313" key="7">
    <source>
        <dbReference type="Proteomes" id="UP001149719"/>
    </source>
</evidence>
<dbReference type="RefSeq" id="WP_269124591.1">
    <property type="nucleotide sequence ID" value="NZ_JAPUBN010000013.1"/>
</dbReference>
<dbReference type="InterPro" id="IPR051459">
    <property type="entry name" value="Cytochrome_c-type_DH"/>
</dbReference>
<protein>
    <submittedName>
        <fullName evidence="6">Cytochrome c</fullName>
    </submittedName>
</protein>
<accession>A0ABT4JTV8</accession>
<dbReference type="PROSITE" id="PS51007">
    <property type="entry name" value="CYTC"/>
    <property type="match status" value="1"/>
</dbReference>
<keyword evidence="3 4" id="KW-0408">Iron</keyword>
<evidence type="ECO:0000256" key="1">
    <source>
        <dbReference type="ARBA" id="ARBA00022617"/>
    </source>
</evidence>
<gene>
    <name evidence="6" type="ORF">O1D97_08275</name>
</gene>
<keyword evidence="7" id="KW-1185">Reference proteome</keyword>
<sequence>MKHGVSPENEHYYPAFPYTSYAKMTLQDLVDLKAYLDTLPAVNQQSAEHELAFPFTIRRGLGIWKQLYLNDQYMVSFDESSDEILRGQYLVEGPGHCGECHTPRSTFGGLESQYWLMGAENPSGKGRIPNITPHDSGISEWSKADIAEYLSSGFTPEFDSAGGEMTEVIENLGKLPEADRNAIAAYLKALPKPL</sequence>
<evidence type="ECO:0000313" key="6">
    <source>
        <dbReference type="EMBL" id="MCZ2721650.1"/>
    </source>
</evidence>
<dbReference type="Proteomes" id="UP001149719">
    <property type="component" value="Unassembled WGS sequence"/>
</dbReference>
<evidence type="ECO:0000256" key="3">
    <source>
        <dbReference type="ARBA" id="ARBA00023004"/>
    </source>
</evidence>
<dbReference type="SUPFAM" id="SSF46626">
    <property type="entry name" value="Cytochrome c"/>
    <property type="match status" value="1"/>
</dbReference>
<dbReference type="Gene3D" id="1.10.760.10">
    <property type="entry name" value="Cytochrome c-like domain"/>
    <property type="match status" value="1"/>
</dbReference>
<organism evidence="6 7">
    <name type="scientific">Marinomonas phaeophyticola</name>
    <dbReference type="NCBI Taxonomy" id="3004091"/>
    <lineage>
        <taxon>Bacteria</taxon>
        <taxon>Pseudomonadati</taxon>
        <taxon>Pseudomonadota</taxon>
        <taxon>Gammaproteobacteria</taxon>
        <taxon>Oceanospirillales</taxon>
        <taxon>Oceanospirillaceae</taxon>
        <taxon>Marinomonas</taxon>
    </lineage>
</organism>
<evidence type="ECO:0000256" key="2">
    <source>
        <dbReference type="ARBA" id="ARBA00022723"/>
    </source>
</evidence>
<dbReference type="PANTHER" id="PTHR35008:SF8">
    <property type="entry name" value="ALCOHOL DEHYDROGENASE CYTOCHROME C SUBUNIT"/>
    <property type="match status" value="1"/>
</dbReference>
<reference evidence="6" key="1">
    <citation type="submission" date="2022-12" db="EMBL/GenBank/DDBJ databases">
        <title>Marinomonas 15G1-11 sp. nov, isolated from marine algae.</title>
        <authorList>
            <person name="Butt M."/>
            <person name="Choi D.G."/>
            <person name="Kim J.M."/>
            <person name="Lee J.K."/>
            <person name="Baek J.H."/>
            <person name="Jeon C.O."/>
        </authorList>
    </citation>
    <scope>NUCLEOTIDE SEQUENCE</scope>
    <source>
        <strain evidence="6">15G1-11</strain>
    </source>
</reference>
<evidence type="ECO:0000256" key="4">
    <source>
        <dbReference type="PROSITE-ProRule" id="PRU00433"/>
    </source>
</evidence>
<keyword evidence="1 4" id="KW-0349">Heme</keyword>
<proteinExistence type="predicted"/>
<dbReference type="InterPro" id="IPR036909">
    <property type="entry name" value="Cyt_c-like_dom_sf"/>
</dbReference>
<name>A0ABT4JTV8_9GAMM</name>
<dbReference type="PANTHER" id="PTHR35008">
    <property type="entry name" value="BLL4482 PROTEIN-RELATED"/>
    <property type="match status" value="1"/>
</dbReference>
<dbReference type="InterPro" id="IPR009056">
    <property type="entry name" value="Cyt_c-like_dom"/>
</dbReference>
<feature type="domain" description="Cytochrome c" evidence="5">
    <location>
        <begin position="82"/>
        <end position="191"/>
    </location>
</feature>
<dbReference type="EMBL" id="JAPUBN010000013">
    <property type="protein sequence ID" value="MCZ2721650.1"/>
    <property type="molecule type" value="Genomic_DNA"/>
</dbReference>
<keyword evidence="2 4" id="KW-0479">Metal-binding</keyword>
<evidence type="ECO:0000259" key="5">
    <source>
        <dbReference type="PROSITE" id="PS51007"/>
    </source>
</evidence>